<gene>
    <name evidence="2" type="ORF">Vbra_21347</name>
</gene>
<sequence>MCHSPWPSFLAGAPWACDLSHTGKNCIGSACHATNDTIRIDVQRPSLPAGCDIFKPTASDLFHLVAGFARDEHDRNVIRQHFDAIYTHALKQFPMAEYERFLSLALDDFELSRSAQELSESHYDATSPHCDDSTPPQPESDHPKHEAPYPGGPVRRVFGKDLGQSLTASLSAATGPAAAMVPPVAMLTTMAIMSVKGLLQGSLATIVDIVPPLIPPPIWIARPLPCLPMITGKNCIGSVLYPAREALNYSLCGTGCAVLPNRWVFVHVRVGWLSCCT</sequence>
<reference evidence="2 3" key="1">
    <citation type="submission" date="2014-11" db="EMBL/GenBank/DDBJ databases">
        <authorList>
            <person name="Zhu J."/>
            <person name="Qi W."/>
            <person name="Song R."/>
        </authorList>
    </citation>
    <scope>NUCLEOTIDE SEQUENCE [LARGE SCALE GENOMIC DNA]</scope>
</reference>
<evidence type="ECO:0000256" key="1">
    <source>
        <dbReference type="SAM" id="MobiDB-lite"/>
    </source>
</evidence>
<protein>
    <submittedName>
        <fullName evidence="2">Uncharacterized protein</fullName>
    </submittedName>
</protein>
<keyword evidence="3" id="KW-1185">Reference proteome</keyword>
<organism evidence="2 3">
    <name type="scientific">Vitrella brassicaformis (strain CCMP3155)</name>
    <dbReference type="NCBI Taxonomy" id="1169540"/>
    <lineage>
        <taxon>Eukaryota</taxon>
        <taxon>Sar</taxon>
        <taxon>Alveolata</taxon>
        <taxon>Colpodellida</taxon>
        <taxon>Vitrellaceae</taxon>
        <taxon>Vitrella</taxon>
    </lineage>
</organism>
<dbReference type="AlphaFoldDB" id="A0A0G4FLK3"/>
<dbReference type="EMBL" id="CDMY01000456">
    <property type="protein sequence ID" value="CEM14323.1"/>
    <property type="molecule type" value="Genomic_DNA"/>
</dbReference>
<evidence type="ECO:0000313" key="3">
    <source>
        <dbReference type="Proteomes" id="UP000041254"/>
    </source>
</evidence>
<proteinExistence type="predicted"/>
<evidence type="ECO:0000313" key="2">
    <source>
        <dbReference type="EMBL" id="CEM14323.1"/>
    </source>
</evidence>
<dbReference type="VEuPathDB" id="CryptoDB:Vbra_21347"/>
<dbReference type="InParanoid" id="A0A0G4FLK3"/>
<name>A0A0G4FLK3_VITBC</name>
<dbReference type="Proteomes" id="UP000041254">
    <property type="component" value="Unassembled WGS sequence"/>
</dbReference>
<dbReference type="PhylomeDB" id="A0A0G4FLK3"/>
<feature type="region of interest" description="Disordered" evidence="1">
    <location>
        <begin position="117"/>
        <end position="153"/>
    </location>
</feature>
<accession>A0A0G4FLK3</accession>